<dbReference type="EMBL" id="ML977516">
    <property type="protein sequence ID" value="KAF2125485.1"/>
    <property type="molecule type" value="Genomic_DNA"/>
</dbReference>
<dbReference type="RefSeq" id="XP_033519877.1">
    <property type="nucleotide sequence ID" value="XM_033668967.1"/>
</dbReference>
<accession>A0A6A6A2T8</accession>
<organism evidence="13 14">
    <name type="scientific">Dothidotthia symphoricarpi CBS 119687</name>
    <dbReference type="NCBI Taxonomy" id="1392245"/>
    <lineage>
        <taxon>Eukaryota</taxon>
        <taxon>Fungi</taxon>
        <taxon>Dikarya</taxon>
        <taxon>Ascomycota</taxon>
        <taxon>Pezizomycotina</taxon>
        <taxon>Dothideomycetes</taxon>
        <taxon>Pleosporomycetidae</taxon>
        <taxon>Pleosporales</taxon>
        <taxon>Dothidotthiaceae</taxon>
        <taxon>Dothidotthia</taxon>
    </lineage>
</organism>
<feature type="compositionally biased region" description="Basic and acidic residues" evidence="11">
    <location>
        <begin position="764"/>
        <end position="776"/>
    </location>
</feature>
<dbReference type="GeneID" id="54409399"/>
<dbReference type="InterPro" id="IPR009080">
    <property type="entry name" value="tRNAsynth_Ia_anticodon-bd"/>
</dbReference>
<dbReference type="SUPFAM" id="SSF52374">
    <property type="entry name" value="Nucleotidylyl transferase"/>
    <property type="match status" value="1"/>
</dbReference>
<dbReference type="Gene3D" id="3.40.50.620">
    <property type="entry name" value="HUPs"/>
    <property type="match status" value="2"/>
</dbReference>
<evidence type="ECO:0000256" key="8">
    <source>
        <dbReference type="ARBA" id="ARBA00022917"/>
    </source>
</evidence>
<evidence type="ECO:0000313" key="14">
    <source>
        <dbReference type="Proteomes" id="UP000799771"/>
    </source>
</evidence>
<dbReference type="GO" id="GO:0005737">
    <property type="term" value="C:cytoplasm"/>
    <property type="evidence" value="ECO:0007669"/>
    <property type="project" value="TreeGrafter"/>
</dbReference>
<protein>
    <recommendedName>
        <fullName evidence="2">cysteine--tRNA ligase</fullName>
        <ecNumber evidence="2">6.1.1.16</ecNumber>
    </recommendedName>
    <alternativeName>
        <fullName evidence="10">Cysteinyl-tRNA synthetase</fullName>
    </alternativeName>
</protein>
<dbReference type="AlphaFoldDB" id="A0A6A6A2T8"/>
<dbReference type="InterPro" id="IPR015803">
    <property type="entry name" value="Cys-tRNA-ligase"/>
</dbReference>
<dbReference type="PRINTS" id="PR00983">
    <property type="entry name" value="TRNASYNTHCYS"/>
</dbReference>
<keyword evidence="7" id="KW-0067">ATP-binding</keyword>
<evidence type="ECO:0000313" key="13">
    <source>
        <dbReference type="EMBL" id="KAF2125485.1"/>
    </source>
</evidence>
<evidence type="ECO:0000256" key="3">
    <source>
        <dbReference type="ARBA" id="ARBA00022598"/>
    </source>
</evidence>
<dbReference type="PANTHER" id="PTHR10890:SF3">
    <property type="entry name" value="CYSTEINE--TRNA LIGASE, CYTOPLASMIC"/>
    <property type="match status" value="1"/>
</dbReference>
<evidence type="ECO:0000256" key="6">
    <source>
        <dbReference type="ARBA" id="ARBA00022833"/>
    </source>
</evidence>
<evidence type="ECO:0000259" key="12">
    <source>
        <dbReference type="Pfam" id="PF01406"/>
    </source>
</evidence>
<evidence type="ECO:0000256" key="10">
    <source>
        <dbReference type="ARBA" id="ARBA00031499"/>
    </source>
</evidence>
<dbReference type="GO" id="GO:0046872">
    <property type="term" value="F:metal ion binding"/>
    <property type="evidence" value="ECO:0007669"/>
    <property type="project" value="UniProtKB-KW"/>
</dbReference>
<evidence type="ECO:0000256" key="5">
    <source>
        <dbReference type="ARBA" id="ARBA00022741"/>
    </source>
</evidence>
<dbReference type="GO" id="GO:0005524">
    <property type="term" value="F:ATP binding"/>
    <property type="evidence" value="ECO:0007669"/>
    <property type="project" value="UniProtKB-KW"/>
</dbReference>
<comment type="cofactor">
    <cofactor evidence="1">
        <name>Zn(2+)</name>
        <dbReference type="ChEBI" id="CHEBI:29105"/>
    </cofactor>
</comment>
<feature type="compositionally biased region" description="Basic and acidic residues" evidence="11">
    <location>
        <begin position="718"/>
        <end position="738"/>
    </location>
</feature>
<evidence type="ECO:0000256" key="11">
    <source>
        <dbReference type="SAM" id="MobiDB-lite"/>
    </source>
</evidence>
<evidence type="ECO:0000256" key="4">
    <source>
        <dbReference type="ARBA" id="ARBA00022723"/>
    </source>
</evidence>
<dbReference type="CDD" id="cd00672">
    <property type="entry name" value="CysRS_core"/>
    <property type="match status" value="1"/>
</dbReference>
<keyword evidence="4" id="KW-0479">Metal-binding</keyword>
<dbReference type="PANTHER" id="PTHR10890">
    <property type="entry name" value="CYSTEINYL-TRNA SYNTHETASE"/>
    <property type="match status" value="1"/>
</dbReference>
<gene>
    <name evidence="13" type="ORF">P153DRAFT_370142</name>
</gene>
<dbReference type="InterPro" id="IPR014729">
    <property type="entry name" value="Rossmann-like_a/b/a_fold"/>
</dbReference>
<dbReference type="NCBIfam" id="TIGR00435">
    <property type="entry name" value="cysS"/>
    <property type="match status" value="1"/>
</dbReference>
<feature type="region of interest" description="Disordered" evidence="11">
    <location>
        <begin position="718"/>
        <end position="785"/>
    </location>
</feature>
<dbReference type="EC" id="6.1.1.16" evidence="2"/>
<dbReference type="Pfam" id="PF01406">
    <property type="entry name" value="tRNA-synt_1e"/>
    <property type="match status" value="1"/>
</dbReference>
<keyword evidence="5" id="KW-0547">Nucleotide-binding</keyword>
<evidence type="ECO:0000256" key="1">
    <source>
        <dbReference type="ARBA" id="ARBA00001947"/>
    </source>
</evidence>
<proteinExistence type="inferred from homology"/>
<evidence type="ECO:0000256" key="9">
    <source>
        <dbReference type="ARBA" id="ARBA00023146"/>
    </source>
</evidence>
<dbReference type="SUPFAM" id="SSF47323">
    <property type="entry name" value="Anticodon-binding domain of a subclass of class I aminoacyl-tRNA synthetases"/>
    <property type="match status" value="1"/>
</dbReference>
<feature type="domain" description="tRNA synthetases class I catalytic" evidence="12">
    <location>
        <begin position="42"/>
        <end position="474"/>
    </location>
</feature>
<dbReference type="InterPro" id="IPR024909">
    <property type="entry name" value="Cys-tRNA/MSH_ligase"/>
</dbReference>
<keyword evidence="9 13" id="KW-0030">Aminoacyl-tRNA synthetase</keyword>
<name>A0A6A6A2T8_9PLEO</name>
<keyword evidence="3" id="KW-0436">Ligase</keyword>
<evidence type="ECO:0000256" key="2">
    <source>
        <dbReference type="ARBA" id="ARBA00012832"/>
    </source>
</evidence>
<dbReference type="InterPro" id="IPR032678">
    <property type="entry name" value="tRNA-synt_1_cat_dom"/>
</dbReference>
<reference evidence="13" key="1">
    <citation type="journal article" date="2020" name="Stud. Mycol.">
        <title>101 Dothideomycetes genomes: a test case for predicting lifestyles and emergence of pathogens.</title>
        <authorList>
            <person name="Haridas S."/>
            <person name="Albert R."/>
            <person name="Binder M."/>
            <person name="Bloem J."/>
            <person name="Labutti K."/>
            <person name="Salamov A."/>
            <person name="Andreopoulos B."/>
            <person name="Baker S."/>
            <person name="Barry K."/>
            <person name="Bills G."/>
            <person name="Bluhm B."/>
            <person name="Cannon C."/>
            <person name="Castanera R."/>
            <person name="Culley D."/>
            <person name="Daum C."/>
            <person name="Ezra D."/>
            <person name="Gonzalez J."/>
            <person name="Henrissat B."/>
            <person name="Kuo A."/>
            <person name="Liang C."/>
            <person name="Lipzen A."/>
            <person name="Lutzoni F."/>
            <person name="Magnuson J."/>
            <person name="Mondo S."/>
            <person name="Nolan M."/>
            <person name="Ohm R."/>
            <person name="Pangilinan J."/>
            <person name="Park H.-J."/>
            <person name="Ramirez L."/>
            <person name="Alfaro M."/>
            <person name="Sun H."/>
            <person name="Tritt A."/>
            <person name="Yoshinaga Y."/>
            <person name="Zwiers L.-H."/>
            <person name="Turgeon B."/>
            <person name="Goodwin S."/>
            <person name="Spatafora J."/>
            <person name="Crous P."/>
            <person name="Grigoriev I."/>
        </authorList>
    </citation>
    <scope>NUCLEOTIDE SEQUENCE</scope>
    <source>
        <strain evidence="13">CBS 119687</strain>
    </source>
</reference>
<keyword evidence="14" id="KW-1185">Reference proteome</keyword>
<feature type="compositionally biased region" description="Basic and acidic residues" evidence="11">
    <location>
        <begin position="746"/>
        <end position="755"/>
    </location>
</feature>
<keyword evidence="6" id="KW-0862">Zinc</keyword>
<dbReference type="GO" id="GO:0006423">
    <property type="term" value="P:cysteinyl-tRNA aminoacylation"/>
    <property type="evidence" value="ECO:0007669"/>
    <property type="project" value="InterPro"/>
</dbReference>
<sequence>MATPARTQPPWKEPQSSDAAKLKVWNSLTRSKNDFVPIDPEGKLVKWYSCGPTVYDDAHLGHARNYVTIDILRRVLAGYFGYDLRFVQNITDVDDKIILRGRQQHLLAQFKTQNPTITNEVLNATTKAFDAYVNKNLPLLNSPLKPEDFSSESADKYANVITGKSLDGTTPPGDKEAKIKMHLRTASTAVTALLSPSKSTAEDIQAFYTGAEDVLLPYLDSLHGSSIDASDHSIFTKLTQKYEARFTEDMRNLNVLDPDVVTRVTEYGDQIVTFVDKIVENGFAYKTSDGSVYFDIDGFEKIPGNHYARLEPWNRGDKGLLADGEGALSTQKTSEKRGDADFALWKSSKPGEPAWKSPWGPGRPGWHIECSVMASDVLGEQMDIHSGGIDLCFPHHDNELAQSEAHWSSKEGGHQWVNYFLHMGHLSISGSKMSKSLKNFTTIREALTRGDWTARSLRIIFLLGGWHDGIEITDDMRKGGASWESYVTNFFYKVRDLEVHPNISSTGAQDEKVRTAFEQAKEKVHNALADSFDTPTAMRAISGLITDYNSANKAGLSDDVSFDIARWITRIVRTFGLDGSADPYGGDIAWAGIDIPSAAKEFVYAASRERDAVRQHAIAGDLSDSVLESIIAQHKPAQQQDTASSQYAEVLSAFQESLRGLADKKAPAKDYLDLCDALRDTHLWDLGIYLEDRENAPAMVRPVDPELVAARQQKEAIARQKSEAKAKREREEAEKTAKLAEQAKISPKDMFRTEEYSAWDEEGLPTKDKDGADVPKSKGKKLRKEWEKQKKLYEESLKSSVTS</sequence>
<keyword evidence="8" id="KW-0648">Protein biosynthesis</keyword>
<dbReference type="GO" id="GO:0004817">
    <property type="term" value="F:cysteine-tRNA ligase activity"/>
    <property type="evidence" value="ECO:0007669"/>
    <property type="project" value="UniProtKB-EC"/>
</dbReference>
<dbReference type="FunFam" id="3.40.50.620:FF:000186">
    <property type="entry name" value="Putative Cysteinyl-tRNA synthetase"/>
    <property type="match status" value="1"/>
</dbReference>
<dbReference type="OrthoDB" id="438179at2759"/>
<dbReference type="HAMAP" id="MF_00041">
    <property type="entry name" value="Cys_tRNA_synth"/>
    <property type="match status" value="1"/>
</dbReference>
<dbReference type="Proteomes" id="UP000799771">
    <property type="component" value="Unassembled WGS sequence"/>
</dbReference>
<evidence type="ECO:0000256" key="7">
    <source>
        <dbReference type="ARBA" id="ARBA00022840"/>
    </source>
</evidence>